<dbReference type="PANTHER" id="PTHR24305">
    <property type="entry name" value="CYTOCHROME P450"/>
    <property type="match status" value="1"/>
</dbReference>
<proteinExistence type="inferred from homology"/>
<dbReference type="Pfam" id="PF00067">
    <property type="entry name" value="p450"/>
    <property type="match status" value="1"/>
</dbReference>
<reference evidence="3 4" key="1">
    <citation type="journal article" date="2024" name="Nat. Commun.">
        <title>Phylogenomics reveals the evolutionary origins of lichenization in chlorophyte algae.</title>
        <authorList>
            <person name="Puginier C."/>
            <person name="Libourel C."/>
            <person name="Otte J."/>
            <person name="Skaloud P."/>
            <person name="Haon M."/>
            <person name="Grisel S."/>
            <person name="Petersen M."/>
            <person name="Berrin J.G."/>
            <person name="Delaux P.M."/>
            <person name="Dal Grande F."/>
            <person name="Keller J."/>
        </authorList>
    </citation>
    <scope>NUCLEOTIDE SEQUENCE [LARGE SCALE GENOMIC DNA]</scope>
    <source>
        <strain evidence="3 4">SAG 2523</strain>
    </source>
</reference>
<comment type="caution">
    <text evidence="3">The sequence shown here is derived from an EMBL/GenBank/DDBJ whole genome shotgun (WGS) entry which is preliminary data.</text>
</comment>
<dbReference type="InterPro" id="IPR036396">
    <property type="entry name" value="Cyt_P450_sf"/>
</dbReference>
<dbReference type="EMBL" id="JALJOV010001081">
    <property type="protein sequence ID" value="KAK9854819.1"/>
    <property type="molecule type" value="Genomic_DNA"/>
</dbReference>
<dbReference type="GO" id="GO:0020037">
    <property type="term" value="F:heme binding"/>
    <property type="evidence" value="ECO:0007669"/>
    <property type="project" value="InterPro"/>
</dbReference>
<organism evidence="3 4">
    <name type="scientific">Apatococcus fuscideae</name>
    <dbReference type="NCBI Taxonomy" id="2026836"/>
    <lineage>
        <taxon>Eukaryota</taxon>
        <taxon>Viridiplantae</taxon>
        <taxon>Chlorophyta</taxon>
        <taxon>core chlorophytes</taxon>
        <taxon>Trebouxiophyceae</taxon>
        <taxon>Chlorellales</taxon>
        <taxon>Chlorellaceae</taxon>
        <taxon>Apatococcus</taxon>
    </lineage>
</organism>
<gene>
    <name evidence="3" type="ORF">WJX84_005514</name>
</gene>
<dbReference type="GO" id="GO:0004497">
    <property type="term" value="F:monooxygenase activity"/>
    <property type="evidence" value="ECO:0007669"/>
    <property type="project" value="InterPro"/>
</dbReference>
<dbReference type="SUPFAM" id="SSF48264">
    <property type="entry name" value="Cytochrome P450"/>
    <property type="match status" value="1"/>
</dbReference>
<dbReference type="AlphaFoldDB" id="A0AAW1SQU2"/>
<sequence>MAGKPARSGRRGFQSLPLGFPSGPSGDQALNLLADPLGYLDRITQQHGPIVGLVLGGEYVVVVADAAAARTVLHDQSGVFVKEGTAFLPGSSLAGNGLLVSDGPVWRRQRQLSNPAFRSAAVQAYAKAMAASAQRLVGQTWRGVVPTPVNVNSNRRITSLNRLVYGMISQRRMQLRQQPHPPLCLLEELIVATDERGKAMGDRRCETS</sequence>
<dbReference type="Gene3D" id="1.10.630.10">
    <property type="entry name" value="Cytochrome P450"/>
    <property type="match status" value="1"/>
</dbReference>
<comment type="similarity">
    <text evidence="1">Belongs to the cytochrome P450 family.</text>
</comment>
<feature type="region of interest" description="Disordered" evidence="2">
    <location>
        <begin position="1"/>
        <end position="21"/>
    </location>
</feature>
<dbReference type="GO" id="GO:0016705">
    <property type="term" value="F:oxidoreductase activity, acting on paired donors, with incorporation or reduction of molecular oxygen"/>
    <property type="evidence" value="ECO:0007669"/>
    <property type="project" value="InterPro"/>
</dbReference>
<evidence type="ECO:0000256" key="2">
    <source>
        <dbReference type="SAM" id="MobiDB-lite"/>
    </source>
</evidence>
<evidence type="ECO:0000313" key="3">
    <source>
        <dbReference type="EMBL" id="KAK9854819.1"/>
    </source>
</evidence>
<protein>
    <recommendedName>
        <fullName evidence="5">Cytochrome P450</fullName>
    </recommendedName>
</protein>
<dbReference type="InterPro" id="IPR050121">
    <property type="entry name" value="Cytochrome_P450_monoxygenase"/>
</dbReference>
<dbReference type="PANTHER" id="PTHR24305:SF166">
    <property type="entry name" value="CYTOCHROME P450 12A4, MITOCHONDRIAL-RELATED"/>
    <property type="match status" value="1"/>
</dbReference>
<dbReference type="GO" id="GO:0005506">
    <property type="term" value="F:iron ion binding"/>
    <property type="evidence" value="ECO:0007669"/>
    <property type="project" value="InterPro"/>
</dbReference>
<dbReference type="InterPro" id="IPR001128">
    <property type="entry name" value="Cyt_P450"/>
</dbReference>
<evidence type="ECO:0000256" key="1">
    <source>
        <dbReference type="ARBA" id="ARBA00010617"/>
    </source>
</evidence>
<name>A0AAW1SQU2_9CHLO</name>
<keyword evidence="4" id="KW-1185">Reference proteome</keyword>
<evidence type="ECO:0008006" key="5">
    <source>
        <dbReference type="Google" id="ProtNLM"/>
    </source>
</evidence>
<accession>A0AAW1SQU2</accession>
<evidence type="ECO:0000313" key="4">
    <source>
        <dbReference type="Proteomes" id="UP001485043"/>
    </source>
</evidence>
<dbReference type="Proteomes" id="UP001485043">
    <property type="component" value="Unassembled WGS sequence"/>
</dbReference>